<evidence type="ECO:0000313" key="3">
    <source>
        <dbReference type="Proteomes" id="UP000739284"/>
    </source>
</evidence>
<gene>
    <name evidence="2" type="ORF">J1784_23605</name>
</gene>
<accession>A0ABS6LM25</accession>
<reference evidence="2 3" key="1">
    <citation type="submission" date="2021-03" db="EMBL/GenBank/DDBJ databases">
        <title>Five novel Rahnella species.</title>
        <authorList>
            <person name="Brady C."/>
            <person name="Asselin J."/>
            <person name="Beer S."/>
            <person name="Bruberg M.B."/>
            <person name="Crampton B."/>
            <person name="Venter S."/>
            <person name="Arnold D."/>
            <person name="Denman S."/>
        </authorList>
    </citation>
    <scope>NUCLEOTIDE SEQUENCE [LARGE SCALE GENOMIC DNA]</scope>
    <source>
        <strain evidence="2 3">FRB 231</strain>
    </source>
</reference>
<keyword evidence="3" id="KW-1185">Reference proteome</keyword>
<name>A0ABS6LM25_9GAMM</name>
<evidence type="ECO:0000313" key="2">
    <source>
        <dbReference type="EMBL" id="MBU9847979.1"/>
    </source>
</evidence>
<protein>
    <submittedName>
        <fullName evidence="2">Helix-turn-helix domain-containing protein</fullName>
    </submittedName>
</protein>
<feature type="domain" description="IprA winged helix-turn-helix" evidence="1">
    <location>
        <begin position="145"/>
        <end position="211"/>
    </location>
</feature>
<sequence length="214" mass="24090">MKDLTTQKSEHDTNLLYATAELFEKLSPSLEFHKVPAQTRFNLYEDGTSYCYFVRDGWFSIHHSADPVLLGKLQLPGIIGIGGAIPESAGLYIESKVESEVAISTVPEMHALINELDLWEMLSKHIFRMTGSIFTKGVLLTGSTSYEIMRFHLLELINEPDAIRNSTVAATYVQQKTRLSRSTIMKILAQLKQGGYVTLENGILKEVHKLPLKY</sequence>
<evidence type="ECO:0000259" key="1">
    <source>
        <dbReference type="Pfam" id="PF15977"/>
    </source>
</evidence>
<dbReference type="Pfam" id="PF15977">
    <property type="entry name" value="HTH_46"/>
    <property type="match status" value="1"/>
</dbReference>
<proteinExistence type="predicted"/>
<dbReference type="InterPro" id="IPR041687">
    <property type="entry name" value="HTH_46"/>
</dbReference>
<organism evidence="2 3">
    <name type="scientific">Rahnella ecdela</name>
    <dbReference type="NCBI Taxonomy" id="2816250"/>
    <lineage>
        <taxon>Bacteria</taxon>
        <taxon>Pseudomonadati</taxon>
        <taxon>Pseudomonadota</taxon>
        <taxon>Gammaproteobacteria</taxon>
        <taxon>Enterobacterales</taxon>
        <taxon>Yersiniaceae</taxon>
        <taxon>Rahnella</taxon>
    </lineage>
</organism>
<dbReference type="Proteomes" id="UP000739284">
    <property type="component" value="Unassembled WGS sequence"/>
</dbReference>
<dbReference type="EMBL" id="JAFMOY010000133">
    <property type="protein sequence ID" value="MBU9847979.1"/>
    <property type="molecule type" value="Genomic_DNA"/>
</dbReference>
<comment type="caution">
    <text evidence="2">The sequence shown here is derived from an EMBL/GenBank/DDBJ whole genome shotgun (WGS) entry which is preliminary data.</text>
</comment>